<name>A0A418MUP0_9ACTN</name>
<dbReference type="EMBL" id="QXEC01000011">
    <property type="protein sequence ID" value="RIV37950.1"/>
    <property type="molecule type" value="Genomic_DNA"/>
</dbReference>
<reference evidence="2 3" key="1">
    <citation type="submission" date="2018-08" db="EMBL/GenBank/DDBJ databases">
        <title>Jishengella sp. nov., isolated from a root of Azadirachta indica A. Juss. var. siamensis Valenton.</title>
        <authorList>
            <person name="Kuncharoen N."/>
            <person name="Tanasupawat S."/>
            <person name="Kudo T."/>
            <person name="Ohkuma M."/>
        </authorList>
    </citation>
    <scope>NUCLEOTIDE SEQUENCE [LARGE SCALE GENOMIC DNA]</scope>
    <source>
        <strain evidence="2 3">AZ1-13</strain>
    </source>
</reference>
<keyword evidence="3" id="KW-1185">Reference proteome</keyword>
<evidence type="ECO:0000313" key="2">
    <source>
        <dbReference type="EMBL" id="RIV37950.1"/>
    </source>
</evidence>
<dbReference type="OrthoDB" id="7058480at2"/>
<evidence type="ECO:0000313" key="3">
    <source>
        <dbReference type="Proteomes" id="UP000283832"/>
    </source>
</evidence>
<accession>A0A418MUP0</accession>
<keyword evidence="2" id="KW-0808">Transferase</keyword>
<dbReference type="InterPro" id="IPR043519">
    <property type="entry name" value="NT_sf"/>
</dbReference>
<evidence type="ECO:0000256" key="1">
    <source>
        <dbReference type="SAM" id="MobiDB-lite"/>
    </source>
</evidence>
<proteinExistence type="predicted"/>
<sequence>MDEPLRRYLNELVAAAGAVLGGRLRGAYVAGSVGLAAYQPGRSDVDVALVCADPLGRTTAGELVTRLRHEALPCPARGLELVVYRPEVARSGTPEPGFEVELNTGARMDFRVSYGPADRPAADGLFWYGLDRSILHQSGRALLGPPAAEAFADLAPDDLRRLLVDAVRWWLDRPIPPGDGPAPGAEDAVLGACRSWVRVHHGVWLPKVAAGRRLLADARATPADTTPPADTTTPADTATPADGRPTPADGPGAPADAGWLADAAVTDLVERSIAARGGGTPPSGAAARSFQRRVLAALTAPPHRHRSG</sequence>
<dbReference type="RefSeq" id="WP_119575987.1">
    <property type="nucleotide sequence ID" value="NZ_QXEC01000011.1"/>
</dbReference>
<organism evidence="2 3">
    <name type="scientific">Micromonospora radicis</name>
    <dbReference type="NCBI Taxonomy" id="1894971"/>
    <lineage>
        <taxon>Bacteria</taxon>
        <taxon>Bacillati</taxon>
        <taxon>Actinomycetota</taxon>
        <taxon>Actinomycetes</taxon>
        <taxon>Micromonosporales</taxon>
        <taxon>Micromonosporaceae</taxon>
        <taxon>Micromonospora</taxon>
    </lineage>
</organism>
<comment type="caution">
    <text evidence="2">The sequence shown here is derived from an EMBL/GenBank/DDBJ whole genome shotgun (WGS) entry which is preliminary data.</text>
</comment>
<protein>
    <submittedName>
        <fullName evidence="2">Nucleotidyltransferase domain-containing protein</fullName>
    </submittedName>
</protein>
<dbReference type="Proteomes" id="UP000283832">
    <property type="component" value="Unassembled WGS sequence"/>
</dbReference>
<dbReference type="GO" id="GO:0016740">
    <property type="term" value="F:transferase activity"/>
    <property type="evidence" value="ECO:0007669"/>
    <property type="project" value="UniProtKB-KW"/>
</dbReference>
<gene>
    <name evidence="2" type="ORF">D2L64_13425</name>
</gene>
<dbReference type="AlphaFoldDB" id="A0A418MUP0"/>
<dbReference type="SUPFAM" id="SSF81301">
    <property type="entry name" value="Nucleotidyltransferase"/>
    <property type="match status" value="1"/>
</dbReference>
<feature type="region of interest" description="Disordered" evidence="1">
    <location>
        <begin position="218"/>
        <end position="257"/>
    </location>
</feature>